<dbReference type="EMBL" id="JALJAT010000002">
    <property type="protein sequence ID" value="KAK4472473.1"/>
    <property type="molecule type" value="Genomic_DNA"/>
</dbReference>
<comment type="similarity">
    <text evidence="2">Belongs to the actin family.</text>
</comment>
<name>A0AAE1ZEL3_SCHME</name>
<dbReference type="PANTHER" id="PTHR11937">
    <property type="entry name" value="ACTIN"/>
    <property type="match status" value="1"/>
</dbReference>
<evidence type="ECO:0000256" key="2">
    <source>
        <dbReference type="RuleBase" id="RU000487"/>
    </source>
</evidence>
<dbReference type="Proteomes" id="UP001292079">
    <property type="component" value="Unassembled WGS sequence"/>
</dbReference>
<comment type="function">
    <text evidence="1">Actins are highly conserved proteins that are involved in various types of cell motility and are ubiquitously expressed in all eukaryotic cells.</text>
</comment>
<comment type="caution">
    <text evidence="3">The sequence shown here is derived from an EMBL/GenBank/DDBJ whole genome shotgun (WGS) entry which is preliminary data.</text>
</comment>
<reference evidence="3" key="2">
    <citation type="journal article" date="2023" name="Infect Dis Poverty">
        <title>Chromosome-scale genome of the human blood fluke Schistosoma mekongi and its implications for public health.</title>
        <authorList>
            <person name="Zhou M."/>
            <person name="Xu L."/>
            <person name="Xu D."/>
            <person name="Chen W."/>
            <person name="Khan J."/>
            <person name="Hu Y."/>
            <person name="Huang H."/>
            <person name="Wei H."/>
            <person name="Zhang Y."/>
            <person name="Chusongsang P."/>
            <person name="Tanasarnprasert K."/>
            <person name="Hu X."/>
            <person name="Limpanont Y."/>
            <person name="Lv Z."/>
        </authorList>
    </citation>
    <scope>NUCLEOTIDE SEQUENCE</scope>
    <source>
        <strain evidence="3">LV_2022a</strain>
    </source>
</reference>
<dbReference type="AlphaFoldDB" id="A0AAE1ZEL3"/>
<organism evidence="3 4">
    <name type="scientific">Schistosoma mekongi</name>
    <name type="common">Parasitic worm</name>
    <dbReference type="NCBI Taxonomy" id="38744"/>
    <lineage>
        <taxon>Eukaryota</taxon>
        <taxon>Metazoa</taxon>
        <taxon>Spiralia</taxon>
        <taxon>Lophotrochozoa</taxon>
        <taxon>Platyhelminthes</taxon>
        <taxon>Trematoda</taxon>
        <taxon>Digenea</taxon>
        <taxon>Strigeidida</taxon>
        <taxon>Schistosomatoidea</taxon>
        <taxon>Schistosomatidae</taxon>
        <taxon>Schistosoma</taxon>
    </lineage>
</organism>
<dbReference type="SMART" id="SM00268">
    <property type="entry name" value="ACTIN"/>
    <property type="match status" value="1"/>
</dbReference>
<keyword evidence="4" id="KW-1185">Reference proteome</keyword>
<dbReference type="SUPFAM" id="SSF53067">
    <property type="entry name" value="Actin-like ATPase domain"/>
    <property type="match status" value="2"/>
</dbReference>
<gene>
    <name evidence="3" type="ORF">MN116_003722</name>
</gene>
<dbReference type="InterPro" id="IPR043129">
    <property type="entry name" value="ATPase_NBD"/>
</dbReference>
<evidence type="ECO:0000256" key="1">
    <source>
        <dbReference type="ARBA" id="ARBA00003520"/>
    </source>
</evidence>
<protein>
    <recommendedName>
        <fullName evidence="5">Actin-related protein 10</fullName>
    </recommendedName>
</protein>
<reference evidence="3" key="1">
    <citation type="submission" date="2022-04" db="EMBL/GenBank/DDBJ databases">
        <authorList>
            <person name="Xu L."/>
            <person name="Lv Z."/>
        </authorList>
    </citation>
    <scope>NUCLEOTIDE SEQUENCE</scope>
    <source>
        <strain evidence="3">LV_2022a</strain>
    </source>
</reference>
<sequence>MPALESLMLGEKTAVVFDIGTVYTKCGFAGETGPRFIIPTAITLPTGERRSISSCDGKNEKRDFLKTFLYNIYYRYLLVNPKDRRVVVVESVLSPSSFREILADVFFNHFEAPSVLFAASHLMALFTLGISSAIVLDCGYIDAQVLPVYEGYTLLNAWQSAQLGSKRIHENIKCYLNDNAKLMDVVNGESHLLPCSDSFVSEHIIEDIKGTESRICLFLVRTCFVSPRNRAIQWKAWMDSVDLSATKPSLYQETFVFSLDKLGNGRPIQILSDIRELTVECLFSGDNDQITITTLILQSIMLAPIDIRRKLAENIVLIGGTTMLPGFVPRLMEELNSLVELPEFSKLQALKGFFKIHNPPAMANYVGWLGGAIFGALECLPGRSLNRSSFLENGFVPDWCTQIDQRHKDLERQDTTRQ</sequence>
<dbReference type="InterPro" id="IPR004000">
    <property type="entry name" value="Actin"/>
</dbReference>
<dbReference type="CDD" id="cd10207">
    <property type="entry name" value="ASKHA_NBD_Arp10"/>
    <property type="match status" value="1"/>
</dbReference>
<dbReference type="Gene3D" id="3.90.640.10">
    <property type="entry name" value="Actin, Chain A, domain 4"/>
    <property type="match status" value="1"/>
</dbReference>
<evidence type="ECO:0000313" key="4">
    <source>
        <dbReference type="Proteomes" id="UP001292079"/>
    </source>
</evidence>
<evidence type="ECO:0008006" key="5">
    <source>
        <dbReference type="Google" id="ProtNLM"/>
    </source>
</evidence>
<evidence type="ECO:0000313" key="3">
    <source>
        <dbReference type="EMBL" id="KAK4472473.1"/>
    </source>
</evidence>
<accession>A0AAE1ZEL3</accession>
<proteinExistence type="inferred from homology"/>
<dbReference type="Pfam" id="PF00022">
    <property type="entry name" value="Actin"/>
    <property type="match status" value="1"/>
</dbReference>
<dbReference type="Gene3D" id="3.30.420.40">
    <property type="match status" value="2"/>
</dbReference>